<keyword evidence="2" id="KW-1185">Reference proteome</keyword>
<sequence length="488" mass="57071">MTAKATKLTKQHIWLTTWSKMRVDLVEHTLSLDVEKAIANISELNPRLSTLKEIKQWFIQDDKQKKNPKYVLTNWLGVTIQPKRVSQDMLEGLFETIREIDDDSSMQMVQSYGYAINKLTITIQMTSEIRSLNYGSADSSGCALALQFNQKDLKLYNYHEAQIEMLSTLSQKIFQELLNDNLLERARLIEWLLYQNGVENLLVTWSKNICQMALDSVSLKKNAQWFVTWSTNLKSQLNNYKCAGGWFNDFQLLALDDIKVEGRQYHDQLFLNCTELWTIPKKIIDLKPAEASKFQYIIDALSSEHVEYIYSTYSKTITVIPENDFIQFMYYLEFLILQLFEKHIKYEPDILIYINNNLVNNQPLKKQFNNLLQVAYKLHYESLPEFTNNHIQLSKEAEDYLLNVKAINADLKSDAKKDKKSKIKLVTFKKKMLSEDLDLALCQLKIWAQYNRAKSVFEKAFMISDLKILVQAFQSKPVKIKEKKKQIP</sequence>
<dbReference type="EMBL" id="CAJVPW010003939">
    <property type="protein sequence ID" value="CAG8532417.1"/>
    <property type="molecule type" value="Genomic_DNA"/>
</dbReference>
<evidence type="ECO:0000313" key="2">
    <source>
        <dbReference type="Proteomes" id="UP000789366"/>
    </source>
</evidence>
<reference evidence="1" key="1">
    <citation type="submission" date="2021-06" db="EMBL/GenBank/DDBJ databases">
        <authorList>
            <person name="Kallberg Y."/>
            <person name="Tangrot J."/>
            <person name="Rosling A."/>
        </authorList>
    </citation>
    <scope>NUCLEOTIDE SEQUENCE</scope>
    <source>
        <strain evidence="1">28 12/20/2015</strain>
    </source>
</reference>
<dbReference type="Proteomes" id="UP000789366">
    <property type="component" value="Unassembled WGS sequence"/>
</dbReference>
<comment type="caution">
    <text evidence="1">The sequence shown here is derived from an EMBL/GenBank/DDBJ whole genome shotgun (WGS) entry which is preliminary data.</text>
</comment>
<evidence type="ECO:0000313" key="1">
    <source>
        <dbReference type="EMBL" id="CAG8532417.1"/>
    </source>
</evidence>
<accession>A0ACA9LL32</accession>
<name>A0ACA9LL32_9GLOM</name>
<gene>
    <name evidence="1" type="ORF">SPELUC_LOCUS4428</name>
</gene>
<protein>
    <submittedName>
        <fullName evidence="1">12719_t:CDS:1</fullName>
    </submittedName>
</protein>
<proteinExistence type="predicted"/>
<organism evidence="1 2">
    <name type="scientific">Cetraspora pellucida</name>
    <dbReference type="NCBI Taxonomy" id="1433469"/>
    <lineage>
        <taxon>Eukaryota</taxon>
        <taxon>Fungi</taxon>
        <taxon>Fungi incertae sedis</taxon>
        <taxon>Mucoromycota</taxon>
        <taxon>Glomeromycotina</taxon>
        <taxon>Glomeromycetes</taxon>
        <taxon>Diversisporales</taxon>
        <taxon>Gigasporaceae</taxon>
        <taxon>Cetraspora</taxon>
    </lineage>
</organism>